<dbReference type="EMBL" id="JACHJJ010000001">
    <property type="protein sequence ID" value="MBB5961418.1"/>
    <property type="molecule type" value="Genomic_DNA"/>
</dbReference>
<feature type="compositionally biased region" description="Pro residues" evidence="1">
    <location>
        <begin position="23"/>
        <end position="43"/>
    </location>
</feature>
<evidence type="ECO:0000256" key="1">
    <source>
        <dbReference type="SAM" id="MobiDB-lite"/>
    </source>
</evidence>
<name>A0A841CZ84_PLAVE</name>
<sequence length="308" mass="32866">MTGAPPPEHEGPRDWFAPRRNRPAPPAPHPGRPAPSPDAPWAPGPRRVFPDEQVWPPPPRPSREEPGASTQPFPAVPAVPAVPPAPAVPAVPPAPAAPLPGTPSAAGAPRAPVPAGAAPRWRRTALLACAALLTTALAVAIPAWEDYRFYRSGNPAYRIHPVAPGGTGTLMHVAWRAEVEQADSLPGLGPAKPGRKWLKITVTRTSLDTEGVLRRGAPVIEVRHPDGRAWRAEVTGNDLPPEAAEHEVGTAYRYDVVSVVPGDVAGQVEVRVIPSTIRMPLEESTAELLKRAGTEEVEPQDRVLLFRR</sequence>
<gene>
    <name evidence="2" type="ORF">FHS22_000656</name>
</gene>
<dbReference type="AlphaFoldDB" id="A0A841CZ84"/>
<comment type="caution">
    <text evidence="2">The sequence shown here is derived from an EMBL/GenBank/DDBJ whole genome shotgun (WGS) entry which is preliminary data.</text>
</comment>
<accession>A0A841CZ84</accession>
<feature type="compositionally biased region" description="Basic and acidic residues" evidence="1">
    <location>
        <begin position="7"/>
        <end position="17"/>
    </location>
</feature>
<dbReference type="RefSeq" id="WP_184938208.1">
    <property type="nucleotide sequence ID" value="NZ_BAAAWZ010000001.1"/>
</dbReference>
<organism evidence="2 3">
    <name type="scientific">Planomonospora venezuelensis</name>
    <dbReference type="NCBI Taxonomy" id="1999"/>
    <lineage>
        <taxon>Bacteria</taxon>
        <taxon>Bacillati</taxon>
        <taxon>Actinomycetota</taxon>
        <taxon>Actinomycetes</taxon>
        <taxon>Streptosporangiales</taxon>
        <taxon>Streptosporangiaceae</taxon>
        <taxon>Planomonospora</taxon>
    </lineage>
</organism>
<reference evidence="2 3" key="1">
    <citation type="submission" date="2020-08" db="EMBL/GenBank/DDBJ databases">
        <title>Genomic Encyclopedia of Type Strains, Phase III (KMG-III): the genomes of soil and plant-associated and newly described type strains.</title>
        <authorList>
            <person name="Whitman W."/>
        </authorList>
    </citation>
    <scope>NUCLEOTIDE SEQUENCE [LARGE SCALE GENOMIC DNA]</scope>
    <source>
        <strain evidence="2 3">CECT 3303</strain>
    </source>
</reference>
<keyword evidence="3" id="KW-1185">Reference proteome</keyword>
<evidence type="ECO:0000313" key="3">
    <source>
        <dbReference type="Proteomes" id="UP000562352"/>
    </source>
</evidence>
<feature type="region of interest" description="Disordered" evidence="1">
    <location>
        <begin position="1"/>
        <end position="78"/>
    </location>
</feature>
<dbReference type="Proteomes" id="UP000562352">
    <property type="component" value="Unassembled WGS sequence"/>
</dbReference>
<evidence type="ECO:0000313" key="2">
    <source>
        <dbReference type="EMBL" id="MBB5961418.1"/>
    </source>
</evidence>
<proteinExistence type="predicted"/>
<protein>
    <submittedName>
        <fullName evidence="2">Uncharacterized protein</fullName>
    </submittedName>
</protein>